<gene>
    <name evidence="1" type="ORF">METZ01_LOCUS143514</name>
</gene>
<sequence length="79" mass="8651">MVCDYTDDCTSLPSGQSHAAGVLRLLQSLNHDPDVLELQWFSAWVVGNHAPADGDSIIEVLKIFPGPLNRSGFQAWVKD</sequence>
<proteinExistence type="predicted"/>
<protein>
    <submittedName>
        <fullName evidence="1">Uncharacterized protein</fullName>
    </submittedName>
</protein>
<name>A0A381ZN32_9ZZZZ</name>
<dbReference type="AlphaFoldDB" id="A0A381ZN32"/>
<organism evidence="1">
    <name type="scientific">marine metagenome</name>
    <dbReference type="NCBI Taxonomy" id="408172"/>
    <lineage>
        <taxon>unclassified sequences</taxon>
        <taxon>metagenomes</taxon>
        <taxon>ecological metagenomes</taxon>
    </lineage>
</organism>
<accession>A0A381ZN32</accession>
<reference evidence="1" key="1">
    <citation type="submission" date="2018-05" db="EMBL/GenBank/DDBJ databases">
        <authorList>
            <person name="Lanie J.A."/>
            <person name="Ng W.-L."/>
            <person name="Kazmierczak K.M."/>
            <person name="Andrzejewski T.M."/>
            <person name="Davidsen T.M."/>
            <person name="Wayne K.J."/>
            <person name="Tettelin H."/>
            <person name="Glass J.I."/>
            <person name="Rusch D."/>
            <person name="Podicherti R."/>
            <person name="Tsui H.-C.T."/>
            <person name="Winkler M.E."/>
        </authorList>
    </citation>
    <scope>NUCLEOTIDE SEQUENCE</scope>
</reference>
<evidence type="ECO:0000313" key="1">
    <source>
        <dbReference type="EMBL" id="SVA90660.1"/>
    </source>
</evidence>
<dbReference type="EMBL" id="UINC01021976">
    <property type="protein sequence ID" value="SVA90660.1"/>
    <property type="molecule type" value="Genomic_DNA"/>
</dbReference>